<keyword evidence="1" id="KW-0472">Membrane</keyword>
<gene>
    <name evidence="2" type="ORF">ICC18_18120</name>
</gene>
<proteinExistence type="predicted"/>
<dbReference type="Proteomes" id="UP000650466">
    <property type="component" value="Unassembled WGS sequence"/>
</dbReference>
<dbReference type="RefSeq" id="WP_188175831.1">
    <property type="nucleotide sequence ID" value="NZ_JACVVD010000006.1"/>
</dbReference>
<name>A0A926KRY2_9BACL</name>
<organism evidence="2 3">
    <name type="scientific">Paenibacillus sedimenti</name>
    <dbReference type="NCBI Taxonomy" id="2770274"/>
    <lineage>
        <taxon>Bacteria</taxon>
        <taxon>Bacillati</taxon>
        <taxon>Bacillota</taxon>
        <taxon>Bacilli</taxon>
        <taxon>Bacillales</taxon>
        <taxon>Paenibacillaceae</taxon>
        <taxon>Paenibacillus</taxon>
    </lineage>
</organism>
<sequence>MKKKQWVSVLLSFVLSGLGHLYLGLFLRGIIFIALILTSYFLSKIVSPIFSLVFIILWVIGMVDSARQTKRINMQQ</sequence>
<accession>A0A926KRY2</accession>
<keyword evidence="3" id="KW-1185">Reference proteome</keyword>
<dbReference type="EMBL" id="JACVVD010000006">
    <property type="protein sequence ID" value="MBD0382036.1"/>
    <property type="molecule type" value="Genomic_DNA"/>
</dbReference>
<comment type="caution">
    <text evidence="2">The sequence shown here is derived from an EMBL/GenBank/DDBJ whole genome shotgun (WGS) entry which is preliminary data.</text>
</comment>
<protein>
    <submittedName>
        <fullName evidence="2">Sugar ABC transporter permease</fullName>
    </submittedName>
</protein>
<reference evidence="2" key="1">
    <citation type="submission" date="2020-09" db="EMBL/GenBank/DDBJ databases">
        <title>Draft Genome Sequence of Paenibacillus sp. WST5.</title>
        <authorList>
            <person name="Bao Z."/>
        </authorList>
    </citation>
    <scope>NUCLEOTIDE SEQUENCE</scope>
    <source>
        <strain evidence="2">WST5</strain>
    </source>
</reference>
<dbReference type="AlphaFoldDB" id="A0A926KRY2"/>
<evidence type="ECO:0000313" key="3">
    <source>
        <dbReference type="Proteomes" id="UP000650466"/>
    </source>
</evidence>
<evidence type="ECO:0000256" key="1">
    <source>
        <dbReference type="SAM" id="Phobius"/>
    </source>
</evidence>
<keyword evidence="1" id="KW-0812">Transmembrane</keyword>
<feature type="transmembrane region" description="Helical" evidence="1">
    <location>
        <begin position="21"/>
        <end position="42"/>
    </location>
</feature>
<evidence type="ECO:0000313" key="2">
    <source>
        <dbReference type="EMBL" id="MBD0382036.1"/>
    </source>
</evidence>
<keyword evidence="1" id="KW-1133">Transmembrane helix</keyword>